<evidence type="ECO:0000313" key="3">
    <source>
        <dbReference type="Proteomes" id="UP000824219"/>
    </source>
</evidence>
<dbReference type="Gene3D" id="2.60.40.10">
    <property type="entry name" value="Immunoglobulins"/>
    <property type="match status" value="1"/>
</dbReference>
<dbReference type="EMBL" id="JAHKSW010000009">
    <property type="protein sequence ID" value="KAG7328539.1"/>
    <property type="molecule type" value="Genomic_DNA"/>
</dbReference>
<dbReference type="OrthoDB" id="9049585at2759"/>
<dbReference type="Proteomes" id="UP000824219">
    <property type="component" value="Linkage Group LG09"/>
</dbReference>
<gene>
    <name evidence="2" type="ORF">KOW79_008483</name>
</gene>
<dbReference type="AlphaFoldDB" id="A0A9D3NTX9"/>
<evidence type="ECO:0000313" key="2">
    <source>
        <dbReference type="EMBL" id="KAG7328539.1"/>
    </source>
</evidence>
<name>A0A9D3NTX9_9TELE</name>
<proteinExistence type="predicted"/>
<dbReference type="InterPro" id="IPR036179">
    <property type="entry name" value="Ig-like_dom_sf"/>
</dbReference>
<feature type="chain" id="PRO_5038723524" description="Immunoglobulin V-set domain-containing protein" evidence="1">
    <location>
        <begin position="21"/>
        <end position="109"/>
    </location>
</feature>
<feature type="signal peptide" evidence="1">
    <location>
        <begin position="1"/>
        <end position="20"/>
    </location>
</feature>
<reference evidence="2 3" key="1">
    <citation type="submission" date="2021-06" db="EMBL/GenBank/DDBJ databases">
        <title>Chromosome-level genome assembly of the red-tail catfish (Hemibagrus wyckioides).</title>
        <authorList>
            <person name="Shao F."/>
        </authorList>
    </citation>
    <scope>NUCLEOTIDE SEQUENCE [LARGE SCALE GENOMIC DNA]</scope>
    <source>
        <strain evidence="2">EC202008001</strain>
        <tissue evidence="2">Blood</tissue>
    </source>
</reference>
<keyword evidence="1" id="KW-0732">Signal</keyword>
<accession>A0A9D3NTX9</accession>
<comment type="caution">
    <text evidence="2">The sequence shown here is derived from an EMBL/GenBank/DDBJ whole genome shotgun (WGS) entry which is preliminary data.</text>
</comment>
<dbReference type="InterPro" id="IPR013783">
    <property type="entry name" value="Ig-like_fold"/>
</dbReference>
<evidence type="ECO:0008006" key="4">
    <source>
        <dbReference type="Google" id="ProtNLM"/>
    </source>
</evidence>
<organism evidence="2 3">
    <name type="scientific">Hemibagrus wyckioides</name>
    <dbReference type="NCBI Taxonomy" id="337641"/>
    <lineage>
        <taxon>Eukaryota</taxon>
        <taxon>Metazoa</taxon>
        <taxon>Chordata</taxon>
        <taxon>Craniata</taxon>
        <taxon>Vertebrata</taxon>
        <taxon>Euteleostomi</taxon>
        <taxon>Actinopterygii</taxon>
        <taxon>Neopterygii</taxon>
        <taxon>Teleostei</taxon>
        <taxon>Ostariophysi</taxon>
        <taxon>Siluriformes</taxon>
        <taxon>Bagridae</taxon>
        <taxon>Hemibagrus</taxon>
    </lineage>
</organism>
<protein>
    <recommendedName>
        <fullName evidence="4">Immunoglobulin V-set domain-containing protein</fullName>
    </recommendedName>
</protein>
<keyword evidence="3" id="KW-1185">Reference proteome</keyword>
<dbReference type="SUPFAM" id="SSF48726">
    <property type="entry name" value="Immunoglobulin"/>
    <property type="match status" value="1"/>
</dbReference>
<dbReference type="CDD" id="cd00099">
    <property type="entry name" value="IgV"/>
    <property type="match status" value="1"/>
</dbReference>
<evidence type="ECO:0000256" key="1">
    <source>
        <dbReference type="SAM" id="SignalP"/>
    </source>
</evidence>
<sequence length="109" mass="12204">MIWLSLLLVNSLNCIQGAAGANDVLQPNVLWATMGESCTINCSHTKGVDYNRMYWFRQQQGESMELIVYTTSYGISEFGNFSQKTLQDEDTHCCYSDGLTFNIGTTAKL</sequence>